<dbReference type="GO" id="GO:0000976">
    <property type="term" value="F:transcription cis-regulatory region binding"/>
    <property type="evidence" value="ECO:0007669"/>
    <property type="project" value="TreeGrafter"/>
</dbReference>
<keyword evidence="2 4" id="KW-0238">DNA-binding</keyword>
<dbReference type="Gene3D" id="1.10.357.10">
    <property type="entry name" value="Tetracycline Repressor, domain 2"/>
    <property type="match status" value="1"/>
</dbReference>
<protein>
    <submittedName>
        <fullName evidence="6">DNA-binding transcriptional repressor FabR</fullName>
    </submittedName>
</protein>
<evidence type="ECO:0000256" key="4">
    <source>
        <dbReference type="PROSITE-ProRule" id="PRU00335"/>
    </source>
</evidence>
<reference evidence="6 7" key="1">
    <citation type="submission" date="2019-04" db="EMBL/GenBank/DDBJ databases">
        <title>Corynebacterium endometrii sp. nov., isolated from the uterus of a cow with endometritis.</title>
        <authorList>
            <person name="Ballas P."/>
            <person name="Ruckert C."/>
            <person name="Wagener K."/>
            <person name="Drillich M."/>
            <person name="Kaempfer P."/>
            <person name="Busse H.-J."/>
            <person name="Ehling-Schulz M."/>
        </authorList>
    </citation>
    <scope>NUCLEOTIDE SEQUENCE [LARGE SCALE GENOMIC DNA]</scope>
    <source>
        <strain evidence="6 7">LMM-1653</strain>
    </source>
</reference>
<keyword evidence="1" id="KW-0805">Transcription regulation</keyword>
<dbReference type="PRINTS" id="PR00455">
    <property type="entry name" value="HTHTETR"/>
</dbReference>
<dbReference type="PANTHER" id="PTHR30055:SF238">
    <property type="entry name" value="MYCOFACTOCIN BIOSYNTHESIS TRANSCRIPTIONAL REGULATOR MFTR-RELATED"/>
    <property type="match status" value="1"/>
</dbReference>
<feature type="domain" description="HTH tetR-type" evidence="5">
    <location>
        <begin position="24"/>
        <end position="84"/>
    </location>
</feature>
<organism evidence="6 7">
    <name type="scientific">Corynebacterium endometrii</name>
    <dbReference type="NCBI Taxonomy" id="2488819"/>
    <lineage>
        <taxon>Bacteria</taxon>
        <taxon>Bacillati</taxon>
        <taxon>Actinomycetota</taxon>
        <taxon>Actinomycetes</taxon>
        <taxon>Mycobacteriales</taxon>
        <taxon>Corynebacteriaceae</taxon>
        <taxon>Corynebacterium</taxon>
    </lineage>
</organism>
<keyword evidence="7" id="KW-1185">Reference proteome</keyword>
<gene>
    <name evidence="6" type="ORF">CENDO_04180</name>
</gene>
<evidence type="ECO:0000313" key="6">
    <source>
        <dbReference type="EMBL" id="QCB28127.1"/>
    </source>
</evidence>
<dbReference type="InterPro" id="IPR009057">
    <property type="entry name" value="Homeodomain-like_sf"/>
</dbReference>
<accession>A0A4P7QHC4</accession>
<proteinExistence type="predicted"/>
<name>A0A4P7QHC4_9CORY</name>
<evidence type="ECO:0000256" key="3">
    <source>
        <dbReference type="ARBA" id="ARBA00023163"/>
    </source>
</evidence>
<dbReference type="PROSITE" id="PS50977">
    <property type="entry name" value="HTH_TETR_2"/>
    <property type="match status" value="1"/>
</dbReference>
<evidence type="ECO:0000256" key="2">
    <source>
        <dbReference type="ARBA" id="ARBA00023125"/>
    </source>
</evidence>
<sequence>MHPGVRLHLVQETETIGLREQKRRDTRRSIEDAATRLVDERGFKEVTVEEICEDAGISRRTFFNYFDSKDEAVLGSPIAAFSDDEREQIIHTPTDNVIKLIMNVMRDRFTDQDPRQEIWQRRQRIATDPNAAAELMARRRANSSETVELIAEHFRLHPQDRKLTEISLEMEAAITASFLRESLWLAMSCKKPDEGFSDSFRNAAKQLTTFSKGLTW</sequence>
<dbReference type="InterPro" id="IPR001647">
    <property type="entry name" value="HTH_TetR"/>
</dbReference>
<dbReference type="InterPro" id="IPR050109">
    <property type="entry name" value="HTH-type_TetR-like_transc_reg"/>
</dbReference>
<evidence type="ECO:0000259" key="5">
    <source>
        <dbReference type="PROSITE" id="PS50977"/>
    </source>
</evidence>
<keyword evidence="3" id="KW-0804">Transcription</keyword>
<dbReference type="InterPro" id="IPR023772">
    <property type="entry name" value="DNA-bd_HTH_TetR-type_CS"/>
</dbReference>
<dbReference type="EMBL" id="CP039247">
    <property type="protein sequence ID" value="QCB28127.1"/>
    <property type="molecule type" value="Genomic_DNA"/>
</dbReference>
<dbReference type="AlphaFoldDB" id="A0A4P7QHC4"/>
<evidence type="ECO:0000313" key="7">
    <source>
        <dbReference type="Proteomes" id="UP000296352"/>
    </source>
</evidence>
<dbReference type="KEGG" id="cee:CENDO_04180"/>
<dbReference type="OrthoDB" id="3787664at2"/>
<feature type="DNA-binding region" description="H-T-H motif" evidence="4">
    <location>
        <begin position="47"/>
        <end position="66"/>
    </location>
</feature>
<dbReference type="GO" id="GO:0003700">
    <property type="term" value="F:DNA-binding transcription factor activity"/>
    <property type="evidence" value="ECO:0007669"/>
    <property type="project" value="TreeGrafter"/>
</dbReference>
<dbReference type="PANTHER" id="PTHR30055">
    <property type="entry name" value="HTH-TYPE TRANSCRIPTIONAL REGULATOR RUTR"/>
    <property type="match status" value="1"/>
</dbReference>
<dbReference type="Proteomes" id="UP000296352">
    <property type="component" value="Chromosome"/>
</dbReference>
<evidence type="ECO:0000256" key="1">
    <source>
        <dbReference type="ARBA" id="ARBA00023015"/>
    </source>
</evidence>
<dbReference type="Pfam" id="PF00440">
    <property type="entry name" value="TetR_N"/>
    <property type="match status" value="1"/>
</dbReference>
<dbReference type="SUPFAM" id="SSF46689">
    <property type="entry name" value="Homeodomain-like"/>
    <property type="match status" value="1"/>
</dbReference>
<dbReference type="PROSITE" id="PS01081">
    <property type="entry name" value="HTH_TETR_1"/>
    <property type="match status" value="1"/>
</dbReference>